<evidence type="ECO:0000256" key="1">
    <source>
        <dbReference type="SAM" id="MobiDB-lite"/>
    </source>
</evidence>
<feature type="region of interest" description="Disordered" evidence="1">
    <location>
        <begin position="280"/>
        <end position="306"/>
    </location>
</feature>
<dbReference type="SMART" id="SM00530">
    <property type="entry name" value="HTH_XRE"/>
    <property type="match status" value="1"/>
</dbReference>
<protein>
    <submittedName>
        <fullName evidence="3">Scr1 family TA system antitoxin-like transcriptional regulator</fullName>
    </submittedName>
</protein>
<dbReference type="InterPro" id="IPR010982">
    <property type="entry name" value="Lambda_DNA-bd_dom_sf"/>
</dbReference>
<dbReference type="EMBL" id="JAUUCC010000001">
    <property type="protein sequence ID" value="MEE2048890.1"/>
    <property type="molecule type" value="Genomic_DNA"/>
</dbReference>
<dbReference type="Gene3D" id="1.10.260.40">
    <property type="entry name" value="lambda repressor-like DNA-binding domains"/>
    <property type="match status" value="1"/>
</dbReference>
<dbReference type="SUPFAM" id="SSF47413">
    <property type="entry name" value="lambda repressor-like DNA-binding domains"/>
    <property type="match status" value="1"/>
</dbReference>
<dbReference type="Proteomes" id="UP001348641">
    <property type="component" value="Unassembled WGS sequence"/>
</dbReference>
<dbReference type="RefSeq" id="WP_330156202.1">
    <property type="nucleotide sequence ID" value="NZ_BAAAJA010000006.1"/>
</dbReference>
<proteinExistence type="predicted"/>
<dbReference type="InterPro" id="IPR001387">
    <property type="entry name" value="Cro/C1-type_HTH"/>
</dbReference>
<feature type="compositionally biased region" description="Low complexity" evidence="1">
    <location>
        <begin position="282"/>
        <end position="296"/>
    </location>
</feature>
<reference evidence="3 4" key="1">
    <citation type="submission" date="2023-07" db="EMBL/GenBank/DDBJ databases">
        <authorList>
            <person name="Girao M."/>
            <person name="Carvalho M.F."/>
        </authorList>
    </citation>
    <scope>NUCLEOTIDE SEQUENCE [LARGE SCALE GENOMIC DNA]</scope>
    <source>
        <strain evidence="3 4">66/93</strain>
    </source>
</reference>
<organism evidence="3 4">
    <name type="scientific">Nocardiopsis tropica</name>
    <dbReference type="NCBI Taxonomy" id="109330"/>
    <lineage>
        <taxon>Bacteria</taxon>
        <taxon>Bacillati</taxon>
        <taxon>Actinomycetota</taxon>
        <taxon>Actinomycetes</taxon>
        <taxon>Streptosporangiales</taxon>
        <taxon>Nocardiopsidaceae</taxon>
        <taxon>Nocardiopsis</taxon>
    </lineage>
</organism>
<dbReference type="Pfam" id="PF13560">
    <property type="entry name" value="HTH_31"/>
    <property type="match status" value="1"/>
</dbReference>
<comment type="caution">
    <text evidence="3">The sequence shown here is derived from an EMBL/GenBank/DDBJ whole genome shotgun (WGS) entry which is preliminary data.</text>
</comment>
<evidence type="ECO:0000259" key="2">
    <source>
        <dbReference type="SMART" id="SM00530"/>
    </source>
</evidence>
<accession>A0ABU7KHV4</accession>
<dbReference type="CDD" id="cd00093">
    <property type="entry name" value="HTH_XRE"/>
    <property type="match status" value="1"/>
</dbReference>
<name>A0ABU7KHV4_9ACTN</name>
<evidence type="ECO:0000313" key="4">
    <source>
        <dbReference type="Proteomes" id="UP001348641"/>
    </source>
</evidence>
<gene>
    <name evidence="3" type="ORF">Q8A49_00055</name>
</gene>
<evidence type="ECO:0000313" key="3">
    <source>
        <dbReference type="EMBL" id="MEE2048890.1"/>
    </source>
</evidence>
<dbReference type="InterPro" id="IPR043917">
    <property type="entry name" value="DUF5753"/>
</dbReference>
<dbReference type="Pfam" id="PF19054">
    <property type="entry name" value="DUF5753"/>
    <property type="match status" value="1"/>
</dbReference>
<feature type="region of interest" description="Disordered" evidence="1">
    <location>
        <begin position="1"/>
        <end position="24"/>
    </location>
</feature>
<feature type="domain" description="HTH cro/C1-type" evidence="2">
    <location>
        <begin position="30"/>
        <end position="85"/>
    </location>
</feature>
<sequence>MTVEQRIRKHGSGGGADGAPPEPWTRFGARVRAARESAGISLQQIGSDMVTDHRKISLIEEGDRIPELRTAMGLDRALNAEGVLWDAWAQTHITTRLKEGATVADLLEQAFQLRAYAPLMIPEPFLIGDYSGALDRIERPLEDHRRLKDRPRIGSHHTTGSGPPYFGLVVDEAALTRVVADAGVTRRQLEHLHELTTRGRVALHVIREDVTHHPGLRGAFWTLSFSPRHALAYTPHPRGPGHLVTDAVQVKGYSDLFATLQGVALPAHESVRLMEKAVERFSPPASTPSPGTAAPSQPSPGKPFPEAELRALTTGHVPAHVFGH</sequence>